<dbReference type="Gene3D" id="3.40.50.1820">
    <property type="entry name" value="alpha/beta hydrolase"/>
    <property type="match status" value="1"/>
</dbReference>
<protein>
    <submittedName>
        <fullName evidence="2">Putative serine esterase DUF676</fullName>
    </submittedName>
</protein>
<evidence type="ECO:0000256" key="1">
    <source>
        <dbReference type="SAM" id="MobiDB-lite"/>
    </source>
</evidence>
<organism evidence="2 3">
    <name type="scientific">Lapillicoccus jejuensis</name>
    <dbReference type="NCBI Taxonomy" id="402171"/>
    <lineage>
        <taxon>Bacteria</taxon>
        <taxon>Bacillati</taxon>
        <taxon>Actinomycetota</taxon>
        <taxon>Actinomycetes</taxon>
        <taxon>Micrococcales</taxon>
        <taxon>Intrasporangiaceae</taxon>
        <taxon>Lapillicoccus</taxon>
    </lineage>
</organism>
<dbReference type="SUPFAM" id="SSF53474">
    <property type="entry name" value="alpha/beta-Hydrolases"/>
    <property type="match status" value="1"/>
</dbReference>
<keyword evidence="3" id="KW-1185">Reference proteome</keyword>
<feature type="region of interest" description="Disordered" evidence="1">
    <location>
        <begin position="1"/>
        <end position="23"/>
    </location>
</feature>
<dbReference type="EMBL" id="VFMN01000001">
    <property type="protein sequence ID" value="TQJ09376.1"/>
    <property type="molecule type" value="Genomic_DNA"/>
</dbReference>
<feature type="compositionally biased region" description="Low complexity" evidence="1">
    <location>
        <begin position="11"/>
        <end position="23"/>
    </location>
</feature>
<dbReference type="Proteomes" id="UP000317893">
    <property type="component" value="Unassembled WGS sequence"/>
</dbReference>
<sequence>MDAARADDDAPAAAVDDAGSRVGRPGPVGVAVDGVARAVRAVRTSRTALGEAAGALLTPGGLAGAAVETMWISTHLAIYPLGLVGGRSRGTGPGYRIEHLPPVQRGLHVRDVEAAGTPIVLVHGIVDNRSVFTLLRRGLRGRGFGRVSTMNYSILTGDVRVAAARLAAEVERICEETGYERLHVVGHSMGGLIARYYVTRLGGDARVHTLVTLGSPHAGTWTAYGWPSTLTRQLRPGSPLMRELAGPVAGCRTRFLCYWSDLDQVMFPQRTAALEHPDLDVTNVRLHGVGHTSIPIMDAVVRGISEALAHLDEDGSTVAPAVAPLHAPRSSGRRPGC</sequence>
<dbReference type="PANTHER" id="PTHR37946:SF1">
    <property type="entry name" value="SLL1969 PROTEIN"/>
    <property type="match status" value="1"/>
</dbReference>
<proteinExistence type="predicted"/>
<evidence type="ECO:0000313" key="2">
    <source>
        <dbReference type="EMBL" id="TQJ09376.1"/>
    </source>
</evidence>
<dbReference type="PANTHER" id="PTHR37946">
    <property type="entry name" value="SLL1969 PROTEIN"/>
    <property type="match status" value="1"/>
</dbReference>
<accession>A0A542E221</accession>
<comment type="caution">
    <text evidence="2">The sequence shown here is derived from an EMBL/GenBank/DDBJ whole genome shotgun (WGS) entry which is preliminary data.</text>
</comment>
<dbReference type="Pfam" id="PF02089">
    <property type="entry name" value="Palm_thioest"/>
    <property type="match status" value="1"/>
</dbReference>
<dbReference type="InterPro" id="IPR029058">
    <property type="entry name" value="AB_hydrolase_fold"/>
</dbReference>
<dbReference type="AlphaFoldDB" id="A0A542E221"/>
<name>A0A542E221_9MICO</name>
<reference evidence="2 3" key="1">
    <citation type="submission" date="2019-06" db="EMBL/GenBank/DDBJ databases">
        <title>Sequencing the genomes of 1000 actinobacteria strains.</title>
        <authorList>
            <person name="Klenk H.-P."/>
        </authorList>
    </citation>
    <scope>NUCLEOTIDE SEQUENCE [LARGE SCALE GENOMIC DNA]</scope>
    <source>
        <strain evidence="2 3">DSM 18607</strain>
    </source>
</reference>
<evidence type="ECO:0000313" key="3">
    <source>
        <dbReference type="Proteomes" id="UP000317893"/>
    </source>
</evidence>
<gene>
    <name evidence="2" type="ORF">FB458_2487</name>
</gene>